<organism evidence="3">
    <name type="scientific">freshwater metagenome</name>
    <dbReference type="NCBI Taxonomy" id="449393"/>
    <lineage>
        <taxon>unclassified sequences</taxon>
        <taxon>metagenomes</taxon>
        <taxon>ecological metagenomes</taxon>
    </lineage>
</organism>
<evidence type="ECO:0000313" key="3">
    <source>
        <dbReference type="EMBL" id="CAB5005199.1"/>
    </source>
</evidence>
<evidence type="ECO:0000256" key="1">
    <source>
        <dbReference type="SAM" id="Phobius"/>
    </source>
</evidence>
<keyword evidence="1" id="KW-0472">Membrane</keyword>
<dbReference type="EMBL" id="CAFBPA010000099">
    <property type="protein sequence ID" value="CAB5005199.1"/>
    <property type="molecule type" value="Genomic_DNA"/>
</dbReference>
<dbReference type="Gene3D" id="1.10.3290.10">
    <property type="entry name" value="Fido-like domain"/>
    <property type="match status" value="1"/>
</dbReference>
<proteinExistence type="predicted"/>
<feature type="domain" description="Fido" evidence="2">
    <location>
        <begin position="1"/>
        <end position="146"/>
    </location>
</feature>
<sequence length="157" mass="16127">MQVIAALHGIAANGFATEDQLGRPRALEIADDPLRIGSLPPAAQVGPRLALLAGLVIAPTAAPAILVAGIVHAELLTLRPFTWGSGLVARAAARCVLAERAVDPSLFTIPENGMFTLGRPAYVEALRAYASGTRAGSSAYLVWFATACALGAKAVTV</sequence>
<gene>
    <name evidence="3" type="ORF">UFOPK4043_00775</name>
</gene>
<keyword evidence="1" id="KW-0812">Transmembrane</keyword>
<reference evidence="3" key="1">
    <citation type="submission" date="2020-05" db="EMBL/GenBank/DDBJ databases">
        <authorList>
            <person name="Chiriac C."/>
            <person name="Salcher M."/>
            <person name="Ghai R."/>
            <person name="Kavagutti S V."/>
        </authorList>
    </citation>
    <scope>NUCLEOTIDE SEQUENCE</scope>
</reference>
<accession>A0A6J7PP25</accession>
<dbReference type="InterPro" id="IPR036597">
    <property type="entry name" value="Fido-like_dom_sf"/>
</dbReference>
<keyword evidence="1" id="KW-1133">Transmembrane helix</keyword>
<name>A0A6J7PP25_9ZZZZ</name>
<feature type="transmembrane region" description="Helical" evidence="1">
    <location>
        <begin position="49"/>
        <end position="71"/>
    </location>
</feature>
<dbReference type="AlphaFoldDB" id="A0A6J7PP25"/>
<evidence type="ECO:0000259" key="2">
    <source>
        <dbReference type="PROSITE" id="PS51459"/>
    </source>
</evidence>
<dbReference type="InterPro" id="IPR003812">
    <property type="entry name" value="Fido"/>
</dbReference>
<protein>
    <submittedName>
        <fullName evidence="3">Unannotated protein</fullName>
    </submittedName>
</protein>
<dbReference type="PROSITE" id="PS51459">
    <property type="entry name" value="FIDO"/>
    <property type="match status" value="1"/>
</dbReference>